<reference evidence="2" key="1">
    <citation type="journal article" date="2021" name="Nat. Commun.">
        <title>Genomic analyses provide insights into spinach domestication and the genetic basis of agronomic traits.</title>
        <authorList>
            <person name="Cai X."/>
            <person name="Sun X."/>
            <person name="Xu C."/>
            <person name="Sun H."/>
            <person name="Wang X."/>
            <person name="Ge C."/>
            <person name="Zhang Z."/>
            <person name="Wang Q."/>
            <person name="Fei Z."/>
            <person name="Jiao C."/>
            <person name="Wang Q."/>
        </authorList>
    </citation>
    <scope>NUCLEOTIDE SEQUENCE [LARGE SCALE GENOMIC DNA]</scope>
    <source>
        <strain evidence="2">cv. Varoflay</strain>
    </source>
</reference>
<feature type="region of interest" description="Disordered" evidence="1">
    <location>
        <begin position="257"/>
        <end position="279"/>
    </location>
</feature>
<evidence type="ECO:0000256" key="1">
    <source>
        <dbReference type="SAM" id="MobiDB-lite"/>
    </source>
</evidence>
<dbReference type="PANTHER" id="PTHR47718">
    <property type="entry name" value="OS01G0519700 PROTEIN"/>
    <property type="match status" value="1"/>
</dbReference>
<dbReference type="RefSeq" id="XP_021843581.1">
    <property type="nucleotide sequence ID" value="XM_021987889.1"/>
</dbReference>
<evidence type="ECO:0000313" key="3">
    <source>
        <dbReference type="RefSeq" id="XP_021843581.1"/>
    </source>
</evidence>
<organism evidence="2 3">
    <name type="scientific">Spinacia oleracea</name>
    <name type="common">Spinach</name>
    <dbReference type="NCBI Taxonomy" id="3562"/>
    <lineage>
        <taxon>Eukaryota</taxon>
        <taxon>Viridiplantae</taxon>
        <taxon>Streptophyta</taxon>
        <taxon>Embryophyta</taxon>
        <taxon>Tracheophyta</taxon>
        <taxon>Spermatophyta</taxon>
        <taxon>Magnoliopsida</taxon>
        <taxon>eudicotyledons</taxon>
        <taxon>Gunneridae</taxon>
        <taxon>Pentapetalae</taxon>
        <taxon>Caryophyllales</taxon>
        <taxon>Chenopodiaceae</taxon>
        <taxon>Chenopodioideae</taxon>
        <taxon>Anserineae</taxon>
        <taxon>Spinacia</taxon>
    </lineage>
</organism>
<dbReference type="OrthoDB" id="2402896at2759"/>
<dbReference type="AlphaFoldDB" id="A0A9R0JQP1"/>
<name>A0A9R0JQP1_SPIOL</name>
<keyword evidence="2" id="KW-1185">Reference proteome</keyword>
<proteinExistence type="predicted"/>
<accession>A0A9R0JQP1</accession>
<evidence type="ECO:0000313" key="2">
    <source>
        <dbReference type="Proteomes" id="UP000813463"/>
    </source>
</evidence>
<dbReference type="GeneID" id="110783541"/>
<protein>
    <submittedName>
        <fullName evidence="3">Protein FAR1-RELATED SEQUENCE 5-like</fullName>
    </submittedName>
</protein>
<dbReference type="KEGG" id="soe:110783541"/>
<gene>
    <name evidence="3" type="primary">LOC110783541</name>
</gene>
<reference evidence="3" key="2">
    <citation type="submission" date="2025-08" db="UniProtKB">
        <authorList>
            <consortium name="RefSeq"/>
        </authorList>
    </citation>
    <scope>IDENTIFICATION</scope>
    <source>
        <tissue evidence="3">Leaf</tissue>
    </source>
</reference>
<dbReference type="PANTHER" id="PTHR47718:SF17">
    <property type="entry name" value="PROTEIN FAR1-RELATED SEQUENCE 5-LIKE"/>
    <property type="match status" value="1"/>
</dbReference>
<dbReference type="Proteomes" id="UP000813463">
    <property type="component" value="Chromosome 3"/>
</dbReference>
<sequence>MATGLYSDKEKRCPAYSKKYFSRGILSSQRSETTNKSVSRRLHKTQGLCDFYREFLDVADKWRSKESGEDYQCKVGNRHLAFASVKLLIHAKELYTIELYLMFEDNFIKGAACNHKIVSYEPPILVYHVWRLDQDFIRHVVTFNLEENIVDFTCKGFTESELLCAHSLRIFHIHCVETVPPSYLVSRWTKAVMYTSVDDDATNEAKDVSPCVWRTHTIRNFIRIVNSSQNDVVSRKVVDSAYDDMKKEVENLIGSIDLSEEPEHEESSTPSADYVKNPTKRKEKYVRNDRLKSTMEKQCNKVKGWKKRQAKFSDKTKAKAQASVQGENEIPPGGNLFHLMSHDLGLEVFVPDDYFGVNYIPFTSS</sequence>